<feature type="transmembrane region" description="Helical" evidence="9">
    <location>
        <begin position="209"/>
        <end position="229"/>
    </location>
</feature>
<dbReference type="Gene3D" id="1.10.357.140">
    <property type="entry name" value="UbiA prenyltransferase"/>
    <property type="match status" value="1"/>
</dbReference>
<evidence type="ECO:0000313" key="11">
    <source>
        <dbReference type="EMBL" id="EQB47419.1"/>
    </source>
</evidence>
<dbReference type="STRING" id="1237896.T0K649"/>
<evidence type="ECO:0000256" key="9">
    <source>
        <dbReference type="HAMAP-Rule" id="MF_03189"/>
    </source>
</evidence>
<evidence type="ECO:0000256" key="10">
    <source>
        <dbReference type="SAM" id="MobiDB-lite"/>
    </source>
</evidence>
<evidence type="ECO:0000256" key="6">
    <source>
        <dbReference type="ARBA" id="ARBA00022692"/>
    </source>
</evidence>
<comment type="similarity">
    <text evidence="4 9">Belongs to the UbiA prenyltransferase family.</text>
</comment>
<evidence type="ECO:0000256" key="4">
    <source>
        <dbReference type="ARBA" id="ARBA00005985"/>
    </source>
</evidence>
<evidence type="ECO:0000256" key="2">
    <source>
        <dbReference type="ARBA" id="ARBA00004141"/>
    </source>
</evidence>
<comment type="cofactor">
    <cofactor evidence="1 9">
        <name>Mg(2+)</name>
        <dbReference type="ChEBI" id="CHEBI:18420"/>
    </cofactor>
</comment>
<dbReference type="InterPro" id="IPR039653">
    <property type="entry name" value="Prenyltransferase"/>
</dbReference>
<comment type="caution">
    <text evidence="11">The sequence shown here is derived from an EMBL/GenBank/DDBJ whole genome shotgun (WGS) entry which is preliminary data.</text>
</comment>
<evidence type="ECO:0000256" key="5">
    <source>
        <dbReference type="ARBA" id="ARBA00022679"/>
    </source>
</evidence>
<dbReference type="HOGENOM" id="CLU_433448_0_0_1"/>
<keyword evidence="9" id="KW-0831">Ubiquinone biosynthesis</keyword>
<name>T0K649_COLGC</name>
<dbReference type="FunFam" id="1.10.357.140:FF:000008">
    <property type="entry name" value="4-hydroxybenzoate octaprenyltransferase"/>
    <property type="match status" value="1"/>
</dbReference>
<evidence type="ECO:0000256" key="1">
    <source>
        <dbReference type="ARBA" id="ARBA00001946"/>
    </source>
</evidence>
<reference evidence="12" key="1">
    <citation type="journal article" date="2013" name="Mol. Plant Microbe Interact.">
        <title>Global aspects of pacC regulation of pathogenicity genes in Colletotrichum gloeosporioides as revealed by transcriptome analysis.</title>
        <authorList>
            <person name="Alkan N."/>
            <person name="Meng X."/>
            <person name="Friedlander G."/>
            <person name="Reuveni E."/>
            <person name="Sukno S."/>
            <person name="Sherman A."/>
            <person name="Thon M."/>
            <person name="Fluhr R."/>
            <person name="Prusky D."/>
        </authorList>
    </citation>
    <scope>NUCLEOTIDE SEQUENCE [LARGE SCALE GENOMIC DNA]</scope>
    <source>
        <strain evidence="12">Cg-14</strain>
    </source>
</reference>
<evidence type="ECO:0000313" key="12">
    <source>
        <dbReference type="Proteomes" id="UP000015530"/>
    </source>
</evidence>
<evidence type="ECO:0000256" key="3">
    <source>
        <dbReference type="ARBA" id="ARBA00004721"/>
    </source>
</evidence>
<dbReference type="InterPro" id="IPR044878">
    <property type="entry name" value="UbiA_sf"/>
</dbReference>
<dbReference type="PANTHER" id="PTHR11048:SF28">
    <property type="entry name" value="4-HYDROXYBENZOATE POLYPRENYLTRANSFERASE, MITOCHONDRIAL"/>
    <property type="match status" value="1"/>
</dbReference>
<dbReference type="FunFam" id="1.20.120.1780:FF:000001">
    <property type="entry name" value="4-hydroxybenzoate octaprenyltransferase"/>
    <property type="match status" value="1"/>
</dbReference>
<accession>T0K649</accession>
<comment type="catalytic activity">
    <reaction evidence="9">
        <text>an all-trans-polyprenyl diphosphate + 4-hydroxybenzoate = a 4-hydroxy-3-(all-trans-polyprenyl)benzoate + diphosphate</text>
        <dbReference type="Rhea" id="RHEA:44504"/>
        <dbReference type="Rhea" id="RHEA-COMP:9514"/>
        <dbReference type="Rhea" id="RHEA-COMP:9564"/>
        <dbReference type="ChEBI" id="CHEBI:17879"/>
        <dbReference type="ChEBI" id="CHEBI:33019"/>
        <dbReference type="ChEBI" id="CHEBI:58914"/>
        <dbReference type="ChEBI" id="CHEBI:78396"/>
        <dbReference type="EC" id="2.5.1.39"/>
    </reaction>
</comment>
<keyword evidence="9" id="KW-0999">Mitochondrion inner membrane</keyword>
<dbReference type="InterPro" id="IPR006370">
    <property type="entry name" value="HB_polyprenyltransferase-like"/>
</dbReference>
<dbReference type="InterPro" id="IPR000537">
    <property type="entry name" value="UbiA_prenyltransferase"/>
</dbReference>
<dbReference type="HAMAP" id="MF_01635">
    <property type="entry name" value="UbiA"/>
    <property type="match status" value="1"/>
</dbReference>
<feature type="transmembrane region" description="Helical" evidence="9">
    <location>
        <begin position="130"/>
        <end position="151"/>
    </location>
</feature>
<keyword evidence="6 9" id="KW-0812">Transmembrane</keyword>
<comment type="function">
    <text evidence="9">Catalyzes the prenylation of para-hydroxybenzoate (PHB) with an all-trans polyprenyl group. Mediates the second step in the final reaction sequence of coenzyme Q (CoQ) biosynthesis, which is the condensation of the polyisoprenoid side chain with PHB, generating the first membrane-bound Q intermediate.</text>
</comment>
<sequence length="631" mass="69792">MSQTTLSEKQALVQGKETTKSDGLSQQYGGLHPEGWVDRLPESWIPYIQLSRLSPPAGFFLIYFPHTFGALHAASVHGLPIQDVLRVCLILLGGSFFCNNASHAWNDLIDAPVDAQIERTRMRPIPRGAISYRAAFIFACTQAIAAAAFLLFLPRDASLAAIPTIIGTIYYPWAKRHTNLPQFVLGFCLTWGIMVGSSGMGVSQPWTDASTVSLLLASILWVVVFDTIYAHQDIVDDLKVGVKSTAILIQGFAKPALWSMFLSMIGCLIASGYYGGMGLPYYGLVVGGCVVSVGSMIARVDLADPASCWRWFSQGFWLTGAAIASGLLAEYLILPLAGADSFANICLGTAYVHGSCRDGFFCFMYWKSTSNASREAITSLDFTESDELNTGETLPSMPESDKNAVKYSDSDTLVTVLNGAVVGRLIQHPERSFALRVELDLVKGAKFFEKKPPTHFHLQEEYIEAVEGKIIVELEGKEIILGPTDGRFPIKPYVHHRSYPVPISGQDDGITQVAFLLSGERTDNVFELNPVFFENWYKYQDDIVVKGEKIDFFQLFCTFDAGGTYVSFPSWVPFGKYFSVGLGIVVGRWIGSGLLGYQPFYRKWTTDWDLACDRMSQTVFQRRFVDNVKAD</sequence>
<dbReference type="GO" id="GO:0005743">
    <property type="term" value="C:mitochondrial inner membrane"/>
    <property type="evidence" value="ECO:0007669"/>
    <property type="project" value="UniProtKB-SubCell"/>
</dbReference>
<comment type="subcellular location">
    <subcellularLocation>
        <location evidence="2">Membrane</location>
        <topology evidence="2">Multi-pass membrane protein</topology>
    </subcellularLocation>
    <subcellularLocation>
        <location evidence="9">Mitochondrion inner membrane</location>
        <topology evidence="9">Multi-pass membrane protein</topology>
        <orientation evidence="9">Matrix side</orientation>
    </subcellularLocation>
</comment>
<evidence type="ECO:0000256" key="7">
    <source>
        <dbReference type="ARBA" id="ARBA00022989"/>
    </source>
</evidence>
<protein>
    <recommendedName>
        <fullName evidence="9">4-hydroxybenzoate polyprenyltransferase, mitochondrial</fullName>
        <shortName evidence="9">4-HB polyprenyltransferase</shortName>
        <ecNumber evidence="9">2.5.1.39</ecNumber>
    </recommendedName>
    <alternativeName>
        <fullName evidence="9">Para-hydroxybenzoate--polyprenyltransferase</fullName>
        <shortName evidence="9">PHB:PPT</shortName>
        <shortName evidence="9">PHB:polyprenyltransferase</shortName>
    </alternativeName>
</protein>
<dbReference type="UniPathway" id="UPA00232"/>
<feature type="transmembrane region" description="Helical" evidence="9">
    <location>
        <begin position="183"/>
        <end position="203"/>
    </location>
</feature>
<dbReference type="GO" id="GO:0008299">
    <property type="term" value="P:isoprenoid biosynthetic process"/>
    <property type="evidence" value="ECO:0007669"/>
    <property type="project" value="UniProtKB-UniRule"/>
</dbReference>
<keyword evidence="9" id="KW-0414">Isoprene biosynthesis</keyword>
<comment type="pathway">
    <text evidence="9">Cofactor biosynthesis; ubiquinone biosynthesis.</text>
</comment>
<dbReference type="EC" id="2.5.1.39" evidence="9"/>
<feature type="transmembrane region" description="Helical" evidence="9">
    <location>
        <begin position="256"/>
        <end position="275"/>
    </location>
</feature>
<dbReference type="EMBL" id="AMYD01002974">
    <property type="protein sequence ID" value="EQB47419.1"/>
    <property type="molecule type" value="Genomic_DNA"/>
</dbReference>
<dbReference type="OrthoDB" id="9976870at2759"/>
<feature type="transmembrane region" description="Helical" evidence="9">
    <location>
        <begin position="315"/>
        <end position="334"/>
    </location>
</feature>
<keyword evidence="7 9" id="KW-1133">Transmembrane helix</keyword>
<dbReference type="GO" id="GO:0006744">
    <property type="term" value="P:ubiquinone biosynthetic process"/>
    <property type="evidence" value="ECO:0007669"/>
    <property type="project" value="UniProtKB-UniRule"/>
</dbReference>
<dbReference type="AlphaFoldDB" id="T0K649"/>
<dbReference type="CDD" id="cd13959">
    <property type="entry name" value="PT_UbiA_COQ2"/>
    <property type="match status" value="1"/>
</dbReference>
<comment type="pathway">
    <text evidence="3">Secondary metabolite biosynthesis; terpenoid biosynthesis.</text>
</comment>
<dbReference type="Proteomes" id="UP000015530">
    <property type="component" value="Unassembled WGS sequence"/>
</dbReference>
<feature type="transmembrane region" description="Helical" evidence="9">
    <location>
        <begin position="157"/>
        <end position="174"/>
    </location>
</feature>
<dbReference type="GO" id="GO:0008412">
    <property type="term" value="F:4-hydroxybenzoate polyprenyltransferase activity"/>
    <property type="evidence" value="ECO:0007669"/>
    <property type="project" value="UniProtKB-EC"/>
</dbReference>
<evidence type="ECO:0000256" key="8">
    <source>
        <dbReference type="ARBA" id="ARBA00023136"/>
    </source>
</evidence>
<dbReference type="Pfam" id="PF01040">
    <property type="entry name" value="UbiA"/>
    <property type="match status" value="1"/>
</dbReference>
<feature type="region of interest" description="Disordered" evidence="10">
    <location>
        <begin position="1"/>
        <end position="27"/>
    </location>
</feature>
<dbReference type="PANTHER" id="PTHR11048">
    <property type="entry name" value="PRENYLTRANSFERASES"/>
    <property type="match status" value="1"/>
</dbReference>
<feature type="transmembrane region" description="Helical" evidence="9">
    <location>
        <begin position="281"/>
        <end position="303"/>
    </location>
</feature>
<keyword evidence="9" id="KW-0496">Mitochondrion</keyword>
<keyword evidence="5 9" id="KW-0808">Transferase</keyword>
<proteinExistence type="inferred from homology"/>
<gene>
    <name evidence="11" type="ORF">CGLO_13429</name>
</gene>
<keyword evidence="8 9" id="KW-0472">Membrane</keyword>
<dbReference type="Gene3D" id="1.20.120.1780">
    <property type="entry name" value="UbiA prenyltransferase"/>
    <property type="match status" value="1"/>
</dbReference>
<organism evidence="11 12">
    <name type="scientific">Colletotrichum gloeosporioides (strain Cg-14)</name>
    <name type="common">Anthracnose fungus</name>
    <name type="synonym">Glomerella cingulata</name>
    <dbReference type="NCBI Taxonomy" id="1237896"/>
    <lineage>
        <taxon>Eukaryota</taxon>
        <taxon>Fungi</taxon>
        <taxon>Dikarya</taxon>
        <taxon>Ascomycota</taxon>
        <taxon>Pezizomycotina</taxon>
        <taxon>Sordariomycetes</taxon>
        <taxon>Hypocreomycetidae</taxon>
        <taxon>Glomerellales</taxon>
        <taxon>Glomerellaceae</taxon>
        <taxon>Colletotrichum</taxon>
        <taxon>Colletotrichum gloeosporioides species complex</taxon>
    </lineage>
</organism>